<proteinExistence type="predicted"/>
<dbReference type="HOGENOM" id="CLU_882268_0_0_3"/>
<organism evidence="2 3">
    <name type="scientific">Prochlorococcus marinus subsp. pastoris (strain CCMP1986 / NIES-2087 / MED4)</name>
    <dbReference type="NCBI Taxonomy" id="59919"/>
    <lineage>
        <taxon>Bacteria</taxon>
        <taxon>Bacillati</taxon>
        <taxon>Cyanobacteriota</taxon>
        <taxon>Cyanophyceae</taxon>
        <taxon>Synechococcales</taxon>
        <taxon>Prochlorococcaceae</taxon>
        <taxon>Prochlorococcus</taxon>
    </lineage>
</organism>
<feature type="domain" description="NAD-dependent epimerase/dehydratase" evidence="1">
    <location>
        <begin position="7"/>
        <end position="224"/>
    </location>
</feature>
<dbReference type="Proteomes" id="UP000001026">
    <property type="component" value="Chromosome"/>
</dbReference>
<dbReference type="PANTHER" id="PTHR43245:SF13">
    <property type="entry name" value="UDP-D-APIOSE_UDP-D-XYLOSE SYNTHASE 2"/>
    <property type="match status" value="1"/>
</dbReference>
<dbReference type="RefSeq" id="WP_011132216.1">
    <property type="nucleotide sequence ID" value="NC_005072.1"/>
</dbReference>
<evidence type="ECO:0000313" key="3">
    <source>
        <dbReference type="Proteomes" id="UP000001026"/>
    </source>
</evidence>
<dbReference type="PANTHER" id="PTHR43245">
    <property type="entry name" value="BIFUNCTIONAL POLYMYXIN RESISTANCE PROTEIN ARNA"/>
    <property type="match status" value="1"/>
</dbReference>
<dbReference type="STRING" id="59919.PMM0582"/>
<dbReference type="Gene3D" id="3.40.50.720">
    <property type="entry name" value="NAD(P)-binding Rossmann-like Domain"/>
    <property type="match status" value="1"/>
</dbReference>
<accession>Q7V2A1</accession>
<protein>
    <recommendedName>
        <fullName evidence="1">NAD-dependent epimerase/dehydratase domain-containing protein</fullName>
    </recommendedName>
</protein>
<sequence>MAIKNLLITGSNGCVGQYLIDWFLRNTRYRLYLMVRDKNKLPLAIQKNKRIKLLICDIRECDRFSKEISQVNFLIHTATAWGDPKRAYDVNIKAFEELLGMLEKDKLEKIIYFSTASILNEQCELMRESLTYGTEYIQTKYKCFERLKESSFAEKTFAVFPTLVFGGTLNKRSKYPASYLTSGLKEINKWLWIARFLKLDSKFHFIHANDIAQICGFLIKNHKEENYKGFKKFVLGQNFISIDDAINILLKRNGMNRYFSIPLTKTIMKILLRVLPIQMTPWDSFSIKKYDFNHVPITNPEKLNLKSYARSLQDVLRLAKLPGCNIN</sequence>
<gene>
    <name evidence="2" type="ordered locus">PMM0582</name>
</gene>
<dbReference type="OrthoDB" id="504638at2"/>
<dbReference type="Pfam" id="PF01370">
    <property type="entry name" value="Epimerase"/>
    <property type="match status" value="1"/>
</dbReference>
<dbReference type="InterPro" id="IPR036291">
    <property type="entry name" value="NAD(P)-bd_dom_sf"/>
</dbReference>
<dbReference type="InterPro" id="IPR001509">
    <property type="entry name" value="Epimerase_deHydtase"/>
</dbReference>
<dbReference type="eggNOG" id="COG0451">
    <property type="taxonomic scope" value="Bacteria"/>
</dbReference>
<dbReference type="AlphaFoldDB" id="Q7V2A1"/>
<dbReference type="KEGG" id="pmm:PMM0582"/>
<dbReference type="SUPFAM" id="SSF51735">
    <property type="entry name" value="NAD(P)-binding Rossmann-fold domains"/>
    <property type="match status" value="1"/>
</dbReference>
<dbReference type="EMBL" id="BX548174">
    <property type="protein sequence ID" value="CAE19041.1"/>
    <property type="molecule type" value="Genomic_DNA"/>
</dbReference>
<dbReference type="InterPro" id="IPR050177">
    <property type="entry name" value="Lipid_A_modif_metabolic_enz"/>
</dbReference>
<name>Q7V2A1_PROMP</name>
<evidence type="ECO:0000259" key="1">
    <source>
        <dbReference type="Pfam" id="PF01370"/>
    </source>
</evidence>
<reference evidence="2 3" key="1">
    <citation type="journal article" date="2003" name="Nature">
        <title>Genome divergence in two Prochlorococcus ecotypes reflects oceanic niche differentiation.</title>
        <authorList>
            <person name="Rocap G."/>
            <person name="Larimer F.W."/>
            <person name="Lamerdin J.E."/>
            <person name="Malfatti S."/>
            <person name="Chain P."/>
            <person name="Ahlgren N.A."/>
            <person name="Arellano A."/>
            <person name="Coleman M."/>
            <person name="Hauser L."/>
            <person name="Hess W.R."/>
            <person name="Johnson Z.I."/>
            <person name="Land M.L."/>
            <person name="Lindell D."/>
            <person name="Post A.F."/>
            <person name="Regala W."/>
            <person name="Shah M."/>
            <person name="Shaw S.L."/>
            <person name="Steglich C."/>
            <person name="Sullivan M.B."/>
            <person name="Ting C.S."/>
            <person name="Tolonen A."/>
            <person name="Webb E.A."/>
            <person name="Zinser E.R."/>
            <person name="Chisholm S.W."/>
        </authorList>
    </citation>
    <scope>NUCLEOTIDE SEQUENCE [LARGE SCALE GENOMIC DNA]</scope>
    <source>
        <strain evidence="3">CCMP1986 / NIES-2087 / MED4</strain>
    </source>
</reference>
<evidence type="ECO:0000313" key="2">
    <source>
        <dbReference type="EMBL" id="CAE19041.1"/>
    </source>
</evidence>